<evidence type="ECO:0000256" key="5">
    <source>
        <dbReference type="ARBA" id="ARBA00012059"/>
    </source>
</evidence>
<dbReference type="PROSITE" id="PS00139">
    <property type="entry name" value="THIOL_PROTEASE_CYS"/>
    <property type="match status" value="1"/>
</dbReference>
<evidence type="ECO:0000313" key="19">
    <source>
        <dbReference type="EMBL" id="KAF0290159.1"/>
    </source>
</evidence>
<dbReference type="FunFam" id="2.40.128.80:FF:000003">
    <property type="entry name" value="Cathepsin C"/>
    <property type="match status" value="1"/>
</dbReference>
<keyword evidence="11" id="KW-0868">Chloride</keyword>
<keyword evidence="10" id="KW-1015">Disulfide bond</keyword>
<dbReference type="Gene3D" id="2.40.128.80">
    <property type="entry name" value="Cathepsin C, exclusion domain"/>
    <property type="match status" value="1"/>
</dbReference>
<dbReference type="Pfam" id="PF08773">
    <property type="entry name" value="CathepsinC_exc"/>
    <property type="match status" value="1"/>
</dbReference>
<gene>
    <name evidence="19" type="primary">CTSC_2</name>
    <name evidence="19" type="ORF">FJT64_011629</name>
</gene>
<evidence type="ECO:0000256" key="9">
    <source>
        <dbReference type="ARBA" id="ARBA00022807"/>
    </source>
</evidence>
<dbReference type="GO" id="GO:0008239">
    <property type="term" value="F:dipeptidyl-peptidase activity"/>
    <property type="evidence" value="ECO:0007669"/>
    <property type="project" value="UniProtKB-EC"/>
</dbReference>
<evidence type="ECO:0000256" key="1">
    <source>
        <dbReference type="ARBA" id="ARBA00000738"/>
    </source>
</evidence>
<evidence type="ECO:0000256" key="3">
    <source>
        <dbReference type="ARBA" id="ARBA00008455"/>
    </source>
</evidence>
<feature type="signal peptide" evidence="17">
    <location>
        <begin position="1"/>
        <end position="18"/>
    </location>
</feature>
<evidence type="ECO:0000259" key="18">
    <source>
        <dbReference type="SMART" id="SM00645"/>
    </source>
</evidence>
<evidence type="ECO:0000256" key="16">
    <source>
        <dbReference type="ARBA" id="ARBA00045556"/>
    </source>
</evidence>
<dbReference type="Gene3D" id="3.90.70.10">
    <property type="entry name" value="Cysteine proteinases"/>
    <property type="match status" value="1"/>
</dbReference>
<comment type="subunit">
    <text evidence="4">Tetramer of heterotrimers consisting of exclusion domain, heavy- and light chains.</text>
</comment>
<keyword evidence="7" id="KW-0645">Protease</keyword>
<comment type="function">
    <text evidence="16">Thiol protease. Has dipeptidylpeptidase activity. Active against a broad range of dipeptide substrates composed of both polar and hydrophobic amino acids. Proline cannot occupy the P1 position and arginine cannot occupy the P2 position of the substrate. Can act as both an exopeptidase and endopeptidase. Activates serine proteases such as elastase, cathepsin G and granzymes A and B.</text>
</comment>
<dbReference type="Proteomes" id="UP000440578">
    <property type="component" value="Unassembled WGS sequence"/>
</dbReference>
<comment type="catalytic activity">
    <reaction evidence="1">
        <text>Release of an N-terminal dipeptide, Xaa-Yaa-|-Zaa-, except when Xaa is Arg or Lys, or Yaa or Zaa is Pro.</text>
        <dbReference type="EC" id="3.4.14.1"/>
    </reaction>
</comment>
<dbReference type="PANTHER" id="PTHR12411">
    <property type="entry name" value="CYSTEINE PROTEASE FAMILY C1-RELATED"/>
    <property type="match status" value="1"/>
</dbReference>
<dbReference type="AlphaFoldDB" id="A0A6A4VAL8"/>
<dbReference type="PROSITE" id="PS00640">
    <property type="entry name" value="THIOL_PROTEASE_ASN"/>
    <property type="match status" value="1"/>
</dbReference>
<dbReference type="InterPro" id="IPR013128">
    <property type="entry name" value="Peptidase_C1A"/>
</dbReference>
<evidence type="ECO:0000256" key="4">
    <source>
        <dbReference type="ARBA" id="ARBA00011610"/>
    </source>
</evidence>
<keyword evidence="8" id="KW-0378">Hydrolase</keyword>
<evidence type="ECO:0000313" key="20">
    <source>
        <dbReference type="Proteomes" id="UP000440578"/>
    </source>
</evidence>
<dbReference type="Pfam" id="PF00112">
    <property type="entry name" value="Peptidase_C1"/>
    <property type="match status" value="1"/>
</dbReference>
<dbReference type="GO" id="GO:0008234">
    <property type="term" value="F:cysteine-type peptidase activity"/>
    <property type="evidence" value="ECO:0007669"/>
    <property type="project" value="UniProtKB-KW"/>
</dbReference>
<comment type="caution">
    <text evidence="19">The sequence shown here is derived from an EMBL/GenBank/DDBJ whole genome shotgun (WGS) entry which is preliminary data.</text>
</comment>
<evidence type="ECO:0000256" key="6">
    <source>
        <dbReference type="ARBA" id="ARBA00014709"/>
    </source>
</evidence>
<dbReference type="InterPro" id="IPR014882">
    <property type="entry name" value="CathepsinC_exc"/>
</dbReference>
<evidence type="ECO:0000256" key="11">
    <source>
        <dbReference type="ARBA" id="ARBA00023214"/>
    </source>
</evidence>
<evidence type="ECO:0000256" key="13">
    <source>
        <dbReference type="ARBA" id="ARBA00029779"/>
    </source>
</evidence>
<dbReference type="PRINTS" id="PR00705">
    <property type="entry name" value="PAPAIN"/>
</dbReference>
<evidence type="ECO:0000256" key="14">
    <source>
        <dbReference type="ARBA" id="ARBA00030778"/>
    </source>
</evidence>
<dbReference type="SUPFAM" id="SSF75001">
    <property type="entry name" value="Dipeptidyl peptidase I (cathepsin C), exclusion domain"/>
    <property type="match status" value="1"/>
</dbReference>
<dbReference type="SMART" id="SM00645">
    <property type="entry name" value="Pept_C1"/>
    <property type="match status" value="1"/>
</dbReference>
<dbReference type="InterPro" id="IPR025660">
    <property type="entry name" value="Pept_his_AS"/>
</dbReference>
<sequence length="475" mass="53446">MWPLGALFALALVTPSIADTPANCTFEDIAGTWNFYEGLPVGDETISCPDHNAFDKKFSVLLEYPDTAQDMFGNLGTWTIIYNQGFEVRIMGRVYFAFSDYSTSASGEVTSLCHQTRVGWTHDVTGHNWACFRGHKTGVTAAPSKHMMVREASDKVMHKNSREIIKYINGGDFGWKAAFYPEHERFTRKEMQRRSGGHLSRVYGLTSRGDRYTTVSEQLEMDRLPREWDWRNVDGVNYVSPVRNQGACGSCYAFASMGALEARVRILTNNTRRSVFSPQDIVSCSEFSQGCSGGFPYLIAGKYGMDYGVVVEACNPYMGKDTENCTTDETCRRVYTYHYKYVGDHDTIITPIITIITATTIPGFFGGCSELGMMRTLVKKGPLPVGFEVYPDFQSYKGGIYRHVTETRQFGFDPLELTNHAVLLVGYGVENGKKYWIVKNSWGEGWGEKGFFRIERGNDMCGFESMAVDFDVSPY</sequence>
<name>A0A6A4VAL8_AMPAM</name>
<evidence type="ECO:0000256" key="8">
    <source>
        <dbReference type="ARBA" id="ARBA00022801"/>
    </source>
</evidence>
<keyword evidence="17" id="KW-0732">Signal</keyword>
<evidence type="ECO:0000256" key="15">
    <source>
        <dbReference type="ARBA" id="ARBA00032961"/>
    </source>
</evidence>
<protein>
    <recommendedName>
        <fullName evidence="6">Dipeptidyl peptidase 1</fullName>
        <ecNumber evidence="5">3.4.14.1</ecNumber>
    </recommendedName>
    <alternativeName>
        <fullName evidence="13">Cathepsin C</fullName>
    </alternativeName>
    <alternativeName>
        <fullName evidence="12">Cathepsin J</fullName>
    </alternativeName>
    <alternativeName>
        <fullName evidence="15">Dipeptidyl peptidase I</fullName>
    </alternativeName>
    <alternativeName>
        <fullName evidence="14">Dipeptidyl transferase</fullName>
    </alternativeName>
</protein>
<dbReference type="EMBL" id="VIIS01001977">
    <property type="protein sequence ID" value="KAF0290159.1"/>
    <property type="molecule type" value="Genomic_DNA"/>
</dbReference>
<dbReference type="InterPro" id="IPR036496">
    <property type="entry name" value="CathepsinC_exc_dom_sf"/>
</dbReference>
<evidence type="ECO:0000256" key="17">
    <source>
        <dbReference type="SAM" id="SignalP"/>
    </source>
</evidence>
<keyword evidence="9" id="KW-0788">Thiol protease</keyword>
<evidence type="ECO:0000256" key="10">
    <source>
        <dbReference type="ARBA" id="ARBA00023157"/>
    </source>
</evidence>
<dbReference type="EC" id="3.4.14.1" evidence="5"/>
<evidence type="ECO:0000256" key="2">
    <source>
        <dbReference type="ARBA" id="ARBA00001923"/>
    </source>
</evidence>
<dbReference type="GO" id="GO:0006508">
    <property type="term" value="P:proteolysis"/>
    <property type="evidence" value="ECO:0007669"/>
    <property type="project" value="UniProtKB-KW"/>
</dbReference>
<organism evidence="19 20">
    <name type="scientific">Amphibalanus amphitrite</name>
    <name type="common">Striped barnacle</name>
    <name type="synonym">Balanus amphitrite</name>
    <dbReference type="NCBI Taxonomy" id="1232801"/>
    <lineage>
        <taxon>Eukaryota</taxon>
        <taxon>Metazoa</taxon>
        <taxon>Ecdysozoa</taxon>
        <taxon>Arthropoda</taxon>
        <taxon>Crustacea</taxon>
        <taxon>Multicrustacea</taxon>
        <taxon>Cirripedia</taxon>
        <taxon>Thoracica</taxon>
        <taxon>Thoracicalcarea</taxon>
        <taxon>Balanomorpha</taxon>
        <taxon>Balanoidea</taxon>
        <taxon>Balanidae</taxon>
        <taxon>Amphibalaninae</taxon>
        <taxon>Amphibalanus</taxon>
    </lineage>
</organism>
<dbReference type="SUPFAM" id="SSF54001">
    <property type="entry name" value="Cysteine proteinases"/>
    <property type="match status" value="1"/>
</dbReference>
<dbReference type="InterPro" id="IPR038765">
    <property type="entry name" value="Papain-like_cys_pep_sf"/>
</dbReference>
<proteinExistence type="inferred from homology"/>
<comment type="similarity">
    <text evidence="3">Belongs to the peptidase C1 family.</text>
</comment>
<comment type="cofactor">
    <cofactor evidence="2">
        <name>chloride</name>
        <dbReference type="ChEBI" id="CHEBI:17996"/>
    </cofactor>
</comment>
<dbReference type="InterPro" id="IPR025661">
    <property type="entry name" value="Pept_asp_AS"/>
</dbReference>
<dbReference type="OrthoDB" id="3789175at2759"/>
<dbReference type="InterPro" id="IPR000169">
    <property type="entry name" value="Pept_cys_AS"/>
</dbReference>
<evidence type="ECO:0000256" key="7">
    <source>
        <dbReference type="ARBA" id="ARBA00022670"/>
    </source>
</evidence>
<dbReference type="PROSITE" id="PS00639">
    <property type="entry name" value="THIOL_PROTEASE_HIS"/>
    <property type="match status" value="1"/>
</dbReference>
<reference evidence="19 20" key="1">
    <citation type="submission" date="2019-07" db="EMBL/GenBank/DDBJ databases">
        <title>Draft genome assembly of a fouling barnacle, Amphibalanus amphitrite (Darwin, 1854): The first reference genome for Thecostraca.</title>
        <authorList>
            <person name="Kim W."/>
        </authorList>
    </citation>
    <scope>NUCLEOTIDE SEQUENCE [LARGE SCALE GENOMIC DNA]</scope>
    <source>
        <strain evidence="19">SNU_AA5</strain>
        <tissue evidence="19">Soma without cirri and trophi</tissue>
    </source>
</reference>
<dbReference type="InterPro" id="IPR000668">
    <property type="entry name" value="Peptidase_C1A_C"/>
</dbReference>
<feature type="chain" id="PRO_5025505001" description="Dipeptidyl peptidase 1" evidence="17">
    <location>
        <begin position="19"/>
        <end position="475"/>
    </location>
</feature>
<evidence type="ECO:0000256" key="12">
    <source>
        <dbReference type="ARBA" id="ARBA00029762"/>
    </source>
</evidence>
<accession>A0A6A4VAL8</accession>
<feature type="domain" description="Peptidase C1A papain C-terminal" evidence="18">
    <location>
        <begin position="224"/>
        <end position="471"/>
    </location>
</feature>
<keyword evidence="20" id="KW-1185">Reference proteome</keyword>